<dbReference type="CDD" id="cd06171">
    <property type="entry name" value="Sigma70_r4"/>
    <property type="match status" value="1"/>
</dbReference>
<dbReference type="InterPro" id="IPR007627">
    <property type="entry name" value="RNA_pol_sigma70_r2"/>
</dbReference>
<name>B9XEY3_PEDPL</name>
<dbReference type="Pfam" id="PF04542">
    <property type="entry name" value="Sigma70_r2"/>
    <property type="match status" value="1"/>
</dbReference>
<dbReference type="RefSeq" id="WP_007414373.1">
    <property type="nucleotide sequence ID" value="NZ_ABOX02000009.1"/>
</dbReference>
<evidence type="ECO:0000256" key="5">
    <source>
        <dbReference type="ARBA" id="ARBA00023163"/>
    </source>
</evidence>
<dbReference type="Pfam" id="PF04545">
    <property type="entry name" value="Sigma70_r4"/>
    <property type="match status" value="1"/>
</dbReference>
<evidence type="ECO:0000256" key="3">
    <source>
        <dbReference type="ARBA" id="ARBA00023082"/>
    </source>
</evidence>
<feature type="domain" description="RNA polymerase sigma-70 region 4" evidence="8">
    <location>
        <begin position="125"/>
        <end position="173"/>
    </location>
</feature>
<keyword evidence="4" id="KW-0238">DNA-binding</keyword>
<organism evidence="9 10">
    <name type="scientific">Pedosphaera parvula (strain Ellin514)</name>
    <dbReference type="NCBI Taxonomy" id="320771"/>
    <lineage>
        <taxon>Bacteria</taxon>
        <taxon>Pseudomonadati</taxon>
        <taxon>Verrucomicrobiota</taxon>
        <taxon>Pedosphaerae</taxon>
        <taxon>Pedosphaerales</taxon>
        <taxon>Pedosphaeraceae</taxon>
        <taxon>Pedosphaera</taxon>
    </lineage>
</organism>
<keyword evidence="10" id="KW-1185">Reference proteome</keyword>
<evidence type="ECO:0000259" key="8">
    <source>
        <dbReference type="Pfam" id="PF04545"/>
    </source>
</evidence>
<reference evidence="9 10" key="1">
    <citation type="journal article" date="2011" name="J. Bacteriol.">
        <title>Genome sequence of 'Pedosphaera parvula' Ellin514, an aerobic Verrucomicrobial isolate from pasture soil.</title>
        <authorList>
            <person name="Kant R."/>
            <person name="van Passel M.W."/>
            <person name="Sangwan P."/>
            <person name="Palva A."/>
            <person name="Lucas S."/>
            <person name="Copeland A."/>
            <person name="Lapidus A."/>
            <person name="Glavina Del Rio T."/>
            <person name="Dalin E."/>
            <person name="Tice H."/>
            <person name="Bruce D."/>
            <person name="Goodwin L."/>
            <person name="Pitluck S."/>
            <person name="Chertkov O."/>
            <person name="Larimer F.W."/>
            <person name="Land M.L."/>
            <person name="Hauser L."/>
            <person name="Brettin T.S."/>
            <person name="Detter J.C."/>
            <person name="Han S."/>
            <person name="de Vos W.M."/>
            <person name="Janssen P.H."/>
            <person name="Smidt H."/>
        </authorList>
    </citation>
    <scope>NUCLEOTIDE SEQUENCE [LARGE SCALE GENOMIC DNA]</scope>
    <source>
        <strain evidence="9 10">Ellin514</strain>
    </source>
</reference>
<dbReference type="InterPro" id="IPR013324">
    <property type="entry name" value="RNA_pol_sigma_r3/r4-like"/>
</dbReference>
<dbReference type="EMBL" id="ABOX02000009">
    <property type="protein sequence ID" value="EEF61481.1"/>
    <property type="molecule type" value="Genomic_DNA"/>
</dbReference>
<evidence type="ECO:0000256" key="1">
    <source>
        <dbReference type="ARBA" id="ARBA00010641"/>
    </source>
</evidence>
<evidence type="ECO:0000256" key="4">
    <source>
        <dbReference type="ARBA" id="ARBA00023125"/>
    </source>
</evidence>
<dbReference type="GO" id="GO:0006352">
    <property type="term" value="P:DNA-templated transcription initiation"/>
    <property type="evidence" value="ECO:0007669"/>
    <property type="project" value="InterPro"/>
</dbReference>
<sequence length="549" mass="59897">MKQTMGDIELLREYALHGSDQAFATLVSRYINMVYSVALRHVRNPSQAEEISQAVFIVLAKKAASLGGRTVLSGWLFHTARLTAANYVRKEIRRLRKEQEAYMRSTLSEGGDVPWERIAPCLDAAIAELGEKDRNAIVLRYVEGKNLKEVGEALGASEDAAKMRVNRAVEKLRGVFKKQGIVLSSAALCGIIAAHAVEAAPAGLAGATALAVTQGTAVSVSTMAIAKGTLKLMAWTKVKIAGGVIVAGLVAFQWHEIIAQRRDLAAVQQELHERDNKLEKQKAELEKLHQERLVMAEDLRTATTAKAKAIGKEKAAVAAAKSASVAAAGKETSPMEMAKLLVDPSMNELLRVQTKALLKGQIGGFAKKMNLGEADMDKLYNLYIDKSLKDRASAAAVIRGEMDVDQALAKREQGKQQMESELRALLGDANYAQFGELKKDAIARKSLESLNSESSDNPLNETQRAQFLKVMHDMPELPTIDNIDVFRSKESLDQVYQGLEDTARKLREQSSAFLSAEQLAALEKTQTGVIQHIKSELELGQKVLVGQAK</sequence>
<protein>
    <submittedName>
        <fullName evidence="9">RNA polymerase, sigma-24 subunit, ECF subfamily</fullName>
    </submittedName>
</protein>
<keyword evidence="6" id="KW-0175">Coiled coil</keyword>
<dbReference type="AlphaFoldDB" id="B9XEY3"/>
<feature type="coiled-coil region" evidence="6">
    <location>
        <begin position="264"/>
        <end position="298"/>
    </location>
</feature>
<keyword evidence="3" id="KW-0731">Sigma factor</keyword>
<dbReference type="SUPFAM" id="SSF88946">
    <property type="entry name" value="Sigma2 domain of RNA polymerase sigma factors"/>
    <property type="match status" value="1"/>
</dbReference>
<dbReference type="SUPFAM" id="SSF88659">
    <property type="entry name" value="Sigma3 and sigma4 domains of RNA polymerase sigma factors"/>
    <property type="match status" value="1"/>
</dbReference>
<dbReference type="InterPro" id="IPR014284">
    <property type="entry name" value="RNA_pol_sigma-70_dom"/>
</dbReference>
<evidence type="ECO:0000256" key="6">
    <source>
        <dbReference type="SAM" id="Coils"/>
    </source>
</evidence>
<evidence type="ECO:0000259" key="7">
    <source>
        <dbReference type="Pfam" id="PF04542"/>
    </source>
</evidence>
<dbReference type="InterPro" id="IPR039425">
    <property type="entry name" value="RNA_pol_sigma-70-like"/>
</dbReference>
<dbReference type="InterPro" id="IPR036388">
    <property type="entry name" value="WH-like_DNA-bd_sf"/>
</dbReference>
<dbReference type="Gene3D" id="1.10.1740.10">
    <property type="match status" value="1"/>
</dbReference>
<keyword evidence="2" id="KW-0805">Transcription regulation</keyword>
<dbReference type="NCBIfam" id="TIGR02937">
    <property type="entry name" value="sigma70-ECF"/>
    <property type="match status" value="1"/>
</dbReference>
<evidence type="ECO:0000313" key="10">
    <source>
        <dbReference type="Proteomes" id="UP000003688"/>
    </source>
</evidence>
<evidence type="ECO:0000313" key="9">
    <source>
        <dbReference type="EMBL" id="EEF61481.1"/>
    </source>
</evidence>
<dbReference type="Gene3D" id="1.10.10.10">
    <property type="entry name" value="Winged helix-like DNA-binding domain superfamily/Winged helix DNA-binding domain"/>
    <property type="match status" value="1"/>
</dbReference>
<comment type="caution">
    <text evidence="9">The sequence shown here is derived from an EMBL/GenBank/DDBJ whole genome shotgun (WGS) entry which is preliminary data.</text>
</comment>
<dbReference type="Proteomes" id="UP000003688">
    <property type="component" value="Unassembled WGS sequence"/>
</dbReference>
<dbReference type="PANTHER" id="PTHR43133:SF8">
    <property type="entry name" value="RNA POLYMERASE SIGMA FACTOR HI_1459-RELATED"/>
    <property type="match status" value="1"/>
</dbReference>
<proteinExistence type="inferred from homology"/>
<dbReference type="InterPro" id="IPR007630">
    <property type="entry name" value="RNA_pol_sigma70_r4"/>
</dbReference>
<feature type="domain" description="RNA polymerase sigma-70 region 2" evidence="7">
    <location>
        <begin position="26"/>
        <end position="91"/>
    </location>
</feature>
<evidence type="ECO:0000256" key="2">
    <source>
        <dbReference type="ARBA" id="ARBA00023015"/>
    </source>
</evidence>
<accession>B9XEY3</accession>
<keyword evidence="5" id="KW-0804">Transcription</keyword>
<dbReference type="PANTHER" id="PTHR43133">
    <property type="entry name" value="RNA POLYMERASE ECF-TYPE SIGMA FACTO"/>
    <property type="match status" value="1"/>
</dbReference>
<dbReference type="GO" id="GO:0016987">
    <property type="term" value="F:sigma factor activity"/>
    <property type="evidence" value="ECO:0007669"/>
    <property type="project" value="UniProtKB-KW"/>
</dbReference>
<dbReference type="GO" id="GO:0003677">
    <property type="term" value="F:DNA binding"/>
    <property type="evidence" value="ECO:0007669"/>
    <property type="project" value="UniProtKB-KW"/>
</dbReference>
<comment type="similarity">
    <text evidence="1">Belongs to the sigma-70 factor family. ECF subfamily.</text>
</comment>
<gene>
    <name evidence="9" type="ORF">Cflav_PD4159</name>
</gene>
<dbReference type="STRING" id="320771.Cflav_PD4159"/>
<dbReference type="OrthoDB" id="191945at2"/>
<dbReference type="InterPro" id="IPR013325">
    <property type="entry name" value="RNA_pol_sigma_r2"/>
</dbReference>